<protein>
    <submittedName>
        <fullName evidence="2">BnaC09g39340D protein</fullName>
    </submittedName>
</protein>
<evidence type="ECO:0000313" key="3">
    <source>
        <dbReference type="Proteomes" id="UP000028999"/>
    </source>
</evidence>
<dbReference type="GO" id="GO:0003824">
    <property type="term" value="F:catalytic activity"/>
    <property type="evidence" value="ECO:0007669"/>
    <property type="project" value="InterPro"/>
</dbReference>
<sequence>MTSVYASNLVAERVELWTDLITIQQTLSLHSKPWIVAGDFNQITSPSEHSSLSVQAISNGMIDFNDTILQLGLFDLRFQGILNTWSNKQLASPIAKKLDRALVNFEWISSYPNSSASFLAPEFSDHTPCLLNLATPLPIAGTKPFKFFNYLTKHPLFLTAVSEAWILAGISSSTLSELS</sequence>
<evidence type="ECO:0000259" key="1">
    <source>
        <dbReference type="Pfam" id="PF03372"/>
    </source>
</evidence>
<gene>
    <name evidence="2" type="primary">BnaC09g39340D</name>
    <name evidence="2" type="ORF">GSBRNA2T00032609001</name>
</gene>
<dbReference type="KEGG" id="bna:106417508"/>
<dbReference type="Gene3D" id="3.60.10.10">
    <property type="entry name" value="Endonuclease/exonuclease/phosphatase"/>
    <property type="match status" value="1"/>
</dbReference>
<evidence type="ECO:0000313" key="2">
    <source>
        <dbReference type="EMBL" id="CDY25419.1"/>
    </source>
</evidence>
<name>A0A078GJI2_BRANA</name>
<dbReference type="Gramene" id="CDY25419">
    <property type="protein sequence ID" value="CDY25419"/>
    <property type="gene ID" value="GSBRNA2T00032609001"/>
</dbReference>
<dbReference type="OrthoDB" id="1746429at2759"/>
<dbReference type="PANTHER" id="PTHR33710">
    <property type="entry name" value="BNAC02G09200D PROTEIN"/>
    <property type="match status" value="1"/>
</dbReference>
<keyword evidence="3" id="KW-1185">Reference proteome</keyword>
<organism evidence="2 3">
    <name type="scientific">Brassica napus</name>
    <name type="common">Rape</name>
    <dbReference type="NCBI Taxonomy" id="3708"/>
    <lineage>
        <taxon>Eukaryota</taxon>
        <taxon>Viridiplantae</taxon>
        <taxon>Streptophyta</taxon>
        <taxon>Embryophyta</taxon>
        <taxon>Tracheophyta</taxon>
        <taxon>Spermatophyta</taxon>
        <taxon>Magnoliopsida</taxon>
        <taxon>eudicotyledons</taxon>
        <taxon>Gunneridae</taxon>
        <taxon>Pentapetalae</taxon>
        <taxon>rosids</taxon>
        <taxon>malvids</taxon>
        <taxon>Brassicales</taxon>
        <taxon>Brassicaceae</taxon>
        <taxon>Brassiceae</taxon>
        <taxon>Brassica</taxon>
    </lineage>
</organism>
<dbReference type="RefSeq" id="XP_013713753.1">
    <property type="nucleotide sequence ID" value="XM_013858299.1"/>
</dbReference>
<dbReference type="InterPro" id="IPR005135">
    <property type="entry name" value="Endo/exonuclease/phosphatase"/>
</dbReference>
<dbReference type="GeneID" id="106417508"/>
<dbReference type="Proteomes" id="UP000028999">
    <property type="component" value="Unassembled WGS sequence"/>
</dbReference>
<feature type="domain" description="Endonuclease/exonuclease/phosphatase" evidence="1">
    <location>
        <begin position="7"/>
        <end position="126"/>
    </location>
</feature>
<dbReference type="SUPFAM" id="SSF56219">
    <property type="entry name" value="DNase I-like"/>
    <property type="match status" value="1"/>
</dbReference>
<dbReference type="PANTHER" id="PTHR33710:SF77">
    <property type="entry name" value="DNASE I-LIKE SUPERFAMILY PROTEIN"/>
    <property type="match status" value="1"/>
</dbReference>
<dbReference type="EMBL" id="LK032175">
    <property type="protein sequence ID" value="CDY25419.1"/>
    <property type="molecule type" value="Genomic_DNA"/>
</dbReference>
<proteinExistence type="predicted"/>
<dbReference type="AlphaFoldDB" id="A0A078GJI2"/>
<reference evidence="2 3" key="1">
    <citation type="journal article" date="2014" name="Science">
        <title>Plant genetics. Early allopolyploid evolution in the post-Neolithic Brassica napus oilseed genome.</title>
        <authorList>
            <person name="Chalhoub B."/>
            <person name="Denoeud F."/>
            <person name="Liu S."/>
            <person name="Parkin I.A."/>
            <person name="Tang H."/>
            <person name="Wang X."/>
            <person name="Chiquet J."/>
            <person name="Belcram H."/>
            <person name="Tong C."/>
            <person name="Samans B."/>
            <person name="Correa M."/>
            <person name="Da Silva C."/>
            <person name="Just J."/>
            <person name="Falentin C."/>
            <person name="Koh C.S."/>
            <person name="Le Clainche I."/>
            <person name="Bernard M."/>
            <person name="Bento P."/>
            <person name="Noel B."/>
            <person name="Labadie K."/>
            <person name="Alberti A."/>
            <person name="Charles M."/>
            <person name="Arnaud D."/>
            <person name="Guo H."/>
            <person name="Daviaud C."/>
            <person name="Alamery S."/>
            <person name="Jabbari K."/>
            <person name="Zhao M."/>
            <person name="Edger P.P."/>
            <person name="Chelaifa H."/>
            <person name="Tack D."/>
            <person name="Lassalle G."/>
            <person name="Mestiri I."/>
            <person name="Schnel N."/>
            <person name="Le Paslier M.C."/>
            <person name="Fan G."/>
            <person name="Renault V."/>
            <person name="Bayer P.E."/>
            <person name="Golicz A.A."/>
            <person name="Manoli S."/>
            <person name="Lee T.H."/>
            <person name="Thi V.H."/>
            <person name="Chalabi S."/>
            <person name="Hu Q."/>
            <person name="Fan C."/>
            <person name="Tollenaere R."/>
            <person name="Lu Y."/>
            <person name="Battail C."/>
            <person name="Shen J."/>
            <person name="Sidebottom C.H."/>
            <person name="Wang X."/>
            <person name="Canaguier A."/>
            <person name="Chauveau A."/>
            <person name="Berard A."/>
            <person name="Deniot G."/>
            <person name="Guan M."/>
            <person name="Liu Z."/>
            <person name="Sun F."/>
            <person name="Lim Y.P."/>
            <person name="Lyons E."/>
            <person name="Town C.D."/>
            <person name="Bancroft I."/>
            <person name="Wang X."/>
            <person name="Meng J."/>
            <person name="Ma J."/>
            <person name="Pires J.C."/>
            <person name="King G.J."/>
            <person name="Brunel D."/>
            <person name="Delourme R."/>
            <person name="Renard M."/>
            <person name="Aury J.M."/>
            <person name="Adams K.L."/>
            <person name="Batley J."/>
            <person name="Snowdon R.J."/>
            <person name="Tost J."/>
            <person name="Edwards D."/>
            <person name="Zhou Y."/>
            <person name="Hua W."/>
            <person name="Sharpe A.G."/>
            <person name="Paterson A.H."/>
            <person name="Guan C."/>
            <person name="Wincker P."/>
        </authorList>
    </citation>
    <scope>NUCLEOTIDE SEQUENCE [LARGE SCALE GENOMIC DNA]</scope>
    <source>
        <strain evidence="3">cv. Darmor-bzh</strain>
    </source>
</reference>
<dbReference type="PaxDb" id="3708-A0A078GJI2"/>
<dbReference type="InterPro" id="IPR036691">
    <property type="entry name" value="Endo/exonu/phosph_ase_sf"/>
</dbReference>
<dbReference type="OMA" id="EAYWISH"/>
<dbReference type="Pfam" id="PF03372">
    <property type="entry name" value="Exo_endo_phos"/>
    <property type="match status" value="1"/>
</dbReference>
<accession>A0A078GJI2</accession>